<dbReference type="EMBL" id="JACSDZ010000015">
    <property type="protein sequence ID" value="KAF7386122.1"/>
    <property type="molecule type" value="Genomic_DNA"/>
</dbReference>
<accession>A0A834JDX9</accession>
<keyword evidence="3" id="KW-1185">Reference proteome</keyword>
<protein>
    <submittedName>
        <fullName evidence="2">Uncharacterized protein</fullName>
    </submittedName>
</protein>
<evidence type="ECO:0000256" key="1">
    <source>
        <dbReference type="SAM" id="Phobius"/>
    </source>
</evidence>
<feature type="transmembrane region" description="Helical" evidence="1">
    <location>
        <begin position="62"/>
        <end position="92"/>
    </location>
</feature>
<reference evidence="2" key="1">
    <citation type="journal article" date="2020" name="G3 (Bethesda)">
        <title>High-Quality Assemblies for Three Invasive Social Wasps from the &lt;i&gt;Vespula&lt;/i&gt; Genus.</title>
        <authorList>
            <person name="Harrop T.W.R."/>
            <person name="Guhlin J."/>
            <person name="McLaughlin G.M."/>
            <person name="Permina E."/>
            <person name="Stockwell P."/>
            <person name="Gilligan J."/>
            <person name="Le Lec M.F."/>
            <person name="Gruber M.A.M."/>
            <person name="Quinn O."/>
            <person name="Lovegrove M."/>
            <person name="Duncan E.J."/>
            <person name="Remnant E.J."/>
            <person name="Van Eeckhoven J."/>
            <person name="Graham B."/>
            <person name="Knapp R.A."/>
            <person name="Langford K.W."/>
            <person name="Kronenberg Z."/>
            <person name="Press M.O."/>
            <person name="Eacker S.M."/>
            <person name="Wilson-Rankin E.E."/>
            <person name="Purcell J."/>
            <person name="Lester P.J."/>
            <person name="Dearden P.K."/>
        </authorList>
    </citation>
    <scope>NUCLEOTIDE SEQUENCE</scope>
    <source>
        <strain evidence="2">Linc-1</strain>
    </source>
</reference>
<keyword evidence="1" id="KW-1133">Transmembrane helix</keyword>
<evidence type="ECO:0000313" key="3">
    <source>
        <dbReference type="Proteomes" id="UP000617340"/>
    </source>
</evidence>
<comment type="caution">
    <text evidence="2">The sequence shown here is derived from an EMBL/GenBank/DDBJ whole genome shotgun (WGS) entry which is preliminary data.</text>
</comment>
<keyword evidence="1" id="KW-0472">Membrane</keyword>
<name>A0A834JDX9_VESGE</name>
<keyword evidence="1" id="KW-0812">Transmembrane</keyword>
<dbReference type="Proteomes" id="UP000617340">
    <property type="component" value="Unassembled WGS sequence"/>
</dbReference>
<dbReference type="AlphaFoldDB" id="A0A834JDX9"/>
<proteinExistence type="predicted"/>
<gene>
    <name evidence="2" type="ORF">HZH68_013254</name>
</gene>
<evidence type="ECO:0000313" key="2">
    <source>
        <dbReference type="EMBL" id="KAF7386122.1"/>
    </source>
</evidence>
<organism evidence="2 3">
    <name type="scientific">Vespula germanica</name>
    <name type="common">German yellow jacket</name>
    <name type="synonym">Paravespula germanica</name>
    <dbReference type="NCBI Taxonomy" id="30212"/>
    <lineage>
        <taxon>Eukaryota</taxon>
        <taxon>Metazoa</taxon>
        <taxon>Ecdysozoa</taxon>
        <taxon>Arthropoda</taxon>
        <taxon>Hexapoda</taxon>
        <taxon>Insecta</taxon>
        <taxon>Pterygota</taxon>
        <taxon>Neoptera</taxon>
        <taxon>Endopterygota</taxon>
        <taxon>Hymenoptera</taxon>
        <taxon>Apocrita</taxon>
        <taxon>Aculeata</taxon>
        <taxon>Vespoidea</taxon>
        <taxon>Vespidae</taxon>
        <taxon>Vespinae</taxon>
        <taxon>Vespula</taxon>
    </lineage>
</organism>
<sequence>MDTTTRLVKVIYPSNDGRNKVEEDYNMGRSNIDQLAGKANNYSGQISKLRSESGSNVDSNRVVIVIVIVIVIVVVVVVVVVIVIVVVVVFVLQLRIKWYRQSRSIFYWYRCGHALASESFDTSEIKQRRK</sequence>